<comment type="caution">
    <text evidence="1">The sequence shown here is derived from an EMBL/GenBank/DDBJ whole genome shotgun (WGS) entry which is preliminary data.</text>
</comment>
<organism evidence="1 2">
    <name type="scientific">Pocillopora damicornis</name>
    <name type="common">Cauliflower coral</name>
    <name type="synonym">Millepora damicornis</name>
    <dbReference type="NCBI Taxonomy" id="46731"/>
    <lineage>
        <taxon>Eukaryota</taxon>
        <taxon>Metazoa</taxon>
        <taxon>Cnidaria</taxon>
        <taxon>Anthozoa</taxon>
        <taxon>Hexacorallia</taxon>
        <taxon>Scleractinia</taxon>
        <taxon>Astrocoeniina</taxon>
        <taxon>Pocilloporidae</taxon>
        <taxon>Pocillopora</taxon>
    </lineage>
</organism>
<evidence type="ECO:0000313" key="1">
    <source>
        <dbReference type="EMBL" id="RMX43932.1"/>
    </source>
</evidence>
<protein>
    <submittedName>
        <fullName evidence="1">Uncharacterized protein</fullName>
    </submittedName>
</protein>
<proteinExistence type="predicted"/>
<dbReference type="EMBL" id="RCHS01003097">
    <property type="protein sequence ID" value="RMX43932.1"/>
    <property type="molecule type" value="Genomic_DNA"/>
</dbReference>
<dbReference type="Proteomes" id="UP000275408">
    <property type="component" value="Unassembled WGS sequence"/>
</dbReference>
<gene>
    <name evidence="1" type="ORF">pdam_00011276</name>
</gene>
<name>A0A3M6TRB1_POCDA</name>
<evidence type="ECO:0000313" key="2">
    <source>
        <dbReference type="Proteomes" id="UP000275408"/>
    </source>
</evidence>
<accession>A0A3M6TRB1</accession>
<sequence>MALFVTNKTQVQDLIIVSYKLQDNILYEQPCQFQREQLEPCHCTALVHLANELIDLVFTVSMITSLDKPKKKKKKLYQPIGNIRLHDSQHVHSGLVQLNKNAIVDLKQTEQLKDFSDFRAHAINTAAKKEKKK</sequence>
<keyword evidence="2" id="KW-1185">Reference proteome</keyword>
<reference evidence="1 2" key="1">
    <citation type="journal article" date="2018" name="Sci. Rep.">
        <title>Comparative analysis of the Pocillopora damicornis genome highlights role of immune system in coral evolution.</title>
        <authorList>
            <person name="Cunning R."/>
            <person name="Bay R.A."/>
            <person name="Gillette P."/>
            <person name="Baker A.C."/>
            <person name="Traylor-Knowles N."/>
        </authorList>
    </citation>
    <scope>NUCLEOTIDE SEQUENCE [LARGE SCALE GENOMIC DNA]</scope>
    <source>
        <strain evidence="1">RSMAS</strain>
        <tissue evidence="1">Whole animal</tissue>
    </source>
</reference>
<dbReference type="AlphaFoldDB" id="A0A3M6TRB1"/>